<protein>
    <recommendedName>
        <fullName evidence="3">beta-N-acetylhexosaminidase</fullName>
        <ecNumber evidence="3">3.2.1.52</ecNumber>
    </recommendedName>
</protein>
<comment type="catalytic activity">
    <reaction evidence="1">
        <text>Hydrolysis of terminal non-reducing N-acetyl-D-hexosamine residues in N-acetyl-beta-D-hexosaminides.</text>
        <dbReference type="EC" id="3.2.1.52"/>
    </reaction>
</comment>
<evidence type="ECO:0000259" key="10">
    <source>
        <dbReference type="Pfam" id="PF13290"/>
    </source>
</evidence>
<reference evidence="11 12" key="1">
    <citation type="submission" date="2012-08" db="EMBL/GenBank/DDBJ databases">
        <title>The Genome Sequence of Barnesiella intestinihominis YIT 11860.</title>
        <authorList>
            <consortium name="The Broad Institute Genome Sequencing Platform"/>
            <person name="Earl A."/>
            <person name="Ward D."/>
            <person name="Feldgarden M."/>
            <person name="Gevers D."/>
            <person name="Morotomi M."/>
            <person name="Walker B."/>
            <person name="Young S.K."/>
            <person name="Zeng Q."/>
            <person name="Gargeya S."/>
            <person name="Fitzgerald M."/>
            <person name="Haas B."/>
            <person name="Abouelleil A."/>
            <person name="Alvarado L."/>
            <person name="Arachchi H.M."/>
            <person name="Berlin A.M."/>
            <person name="Chapman S.B."/>
            <person name="Goldberg J."/>
            <person name="Griggs A."/>
            <person name="Gujja S."/>
            <person name="Hansen M."/>
            <person name="Howarth C."/>
            <person name="Imamovic A."/>
            <person name="Larimer J."/>
            <person name="McCowen C."/>
            <person name="Montmayeur A."/>
            <person name="Murphy C."/>
            <person name="Neiman D."/>
            <person name="Pearson M."/>
            <person name="Priest M."/>
            <person name="Roberts A."/>
            <person name="Saif S."/>
            <person name="Shea T."/>
            <person name="Sisk P."/>
            <person name="Sykes S."/>
            <person name="Wortman J."/>
            <person name="Nusbaum C."/>
            <person name="Birren B."/>
        </authorList>
    </citation>
    <scope>NUCLEOTIDE SEQUENCE [LARGE SCALE GENOMIC DNA]</scope>
    <source>
        <strain evidence="11 12">YIT 11860</strain>
    </source>
</reference>
<dbReference type="eggNOG" id="COG3525">
    <property type="taxonomic scope" value="Bacteria"/>
</dbReference>
<dbReference type="RefSeq" id="WP_008863160.1">
    <property type="nucleotide sequence ID" value="NZ_JH815206.1"/>
</dbReference>
<dbReference type="PRINTS" id="PR00738">
    <property type="entry name" value="GLHYDRLASE20"/>
</dbReference>
<dbReference type="EC" id="3.2.1.52" evidence="3"/>
<evidence type="ECO:0000256" key="7">
    <source>
        <dbReference type="SAM" id="SignalP"/>
    </source>
</evidence>
<dbReference type="Proteomes" id="UP000006044">
    <property type="component" value="Unassembled WGS sequence"/>
</dbReference>
<keyword evidence="5" id="KW-0326">Glycosidase</keyword>
<sequence>MKSYRTMCKKTWAVILAIACHLPATWATNANEIEIIPKPVHVEQTSGNFRLSPKSTIGYDAALQGQAEYLQQVLGQSTGWDLKLKKDARKATILLTLNPEKVDKPEGYRLDVTPKGISLTGRDAGGIFYGIQTLLQLFPPQVYSDKRQHGVEWIAPAVTIYDAPNRPWRGMMLDVARYFYDKEFVKKYIDMMAMYKLNKLQFHLIDDSGWRLEIKKYPRLTEVGAWAGPDHNRLGGFYTQEDIKELIAYGQVRNVEIIPEIEFPAHILSAVVAYPWLSCTGLQHEVPTQHFISRDLLCVGKESSLQFLRDVLDETVRLFPSSYINIGGDEAVYTRWEECPDCQKVMKREGLKKASELQGYLTNVVAEMMKEKNRTVVGWEEIFLRGDVKTPVVGLIWHNVRDTLLATQRGHKAILTPATHMYFDFPESRTPGEVKAATWMPPISLEKCYSMEINDYSPESTVLGVQGCFWSDQFIHGTVLQEIDYLNENRSENYAEYFTFPRLLALSEVAWCRQSDRNYSDFRCRLSHHFNRLDFKNCHYRVPEPIIEQMNPTATGAIEFTLSPAVADADIRYTTDGSYPTVHSPLYTTPVTVNDKSDFRAITVVNPRHYSLPIYFAPDYSGYKQYGEYTAEWKPLNVQPYLTPWRFECTGKISGNGTYTVSFIYTKGETPFRLGTLKLYKRDELLAEVPQSVLINANSPIATYRFTVDSFEAGTPFFIEVEACGEKGNDTSGLVFINKVTQ</sequence>
<dbReference type="InterPro" id="IPR029018">
    <property type="entry name" value="Hex-like_dom2"/>
</dbReference>
<comment type="similarity">
    <text evidence="2">Belongs to the glycosyl hydrolase 20 family.</text>
</comment>
<proteinExistence type="inferred from homology"/>
<dbReference type="PANTHER" id="PTHR22600">
    <property type="entry name" value="BETA-HEXOSAMINIDASE"/>
    <property type="match status" value="1"/>
</dbReference>
<evidence type="ECO:0000259" key="9">
    <source>
        <dbReference type="Pfam" id="PF02838"/>
    </source>
</evidence>
<dbReference type="Pfam" id="PF13290">
    <property type="entry name" value="CHB_HEX_C_1"/>
    <property type="match status" value="1"/>
</dbReference>
<dbReference type="Pfam" id="PF00728">
    <property type="entry name" value="Glyco_hydro_20"/>
    <property type="match status" value="1"/>
</dbReference>
<evidence type="ECO:0000313" key="12">
    <source>
        <dbReference type="Proteomes" id="UP000006044"/>
    </source>
</evidence>
<accession>K0WV80</accession>
<dbReference type="HOGENOM" id="CLU_007082_5_1_10"/>
<evidence type="ECO:0000313" key="11">
    <source>
        <dbReference type="EMBL" id="EJZ62106.1"/>
    </source>
</evidence>
<evidence type="ECO:0000256" key="5">
    <source>
        <dbReference type="ARBA" id="ARBA00023295"/>
    </source>
</evidence>
<dbReference type="SUPFAM" id="SSF55545">
    <property type="entry name" value="beta-N-acetylhexosaminidase-like domain"/>
    <property type="match status" value="1"/>
</dbReference>
<evidence type="ECO:0000256" key="1">
    <source>
        <dbReference type="ARBA" id="ARBA00001231"/>
    </source>
</evidence>
<dbReference type="CDD" id="cd06563">
    <property type="entry name" value="GH20_chitobiase-like"/>
    <property type="match status" value="1"/>
</dbReference>
<evidence type="ECO:0000256" key="6">
    <source>
        <dbReference type="PIRSR" id="PIRSR625705-1"/>
    </source>
</evidence>
<dbReference type="AlphaFoldDB" id="K0WV80"/>
<dbReference type="GO" id="GO:0030203">
    <property type="term" value="P:glycosaminoglycan metabolic process"/>
    <property type="evidence" value="ECO:0007669"/>
    <property type="project" value="TreeGrafter"/>
</dbReference>
<dbReference type="SUPFAM" id="SSF51445">
    <property type="entry name" value="(Trans)glycosidases"/>
    <property type="match status" value="1"/>
</dbReference>
<dbReference type="Gene3D" id="3.20.20.80">
    <property type="entry name" value="Glycosidases"/>
    <property type="match status" value="1"/>
</dbReference>
<dbReference type="Gene3D" id="3.30.379.10">
    <property type="entry name" value="Chitobiase/beta-hexosaminidase domain 2-like"/>
    <property type="match status" value="1"/>
</dbReference>
<dbReference type="PATRIC" id="fig|742726.3.peg.2904"/>
<organism evidence="11 12">
    <name type="scientific">Barnesiella intestinihominis YIT 11860</name>
    <dbReference type="NCBI Taxonomy" id="742726"/>
    <lineage>
        <taxon>Bacteria</taxon>
        <taxon>Pseudomonadati</taxon>
        <taxon>Bacteroidota</taxon>
        <taxon>Bacteroidia</taxon>
        <taxon>Bacteroidales</taxon>
        <taxon>Barnesiellaceae</taxon>
        <taxon>Barnesiella</taxon>
    </lineage>
</organism>
<dbReference type="InterPro" id="IPR017853">
    <property type="entry name" value="GH"/>
</dbReference>
<dbReference type="OrthoDB" id="1090159at2"/>
<dbReference type="InterPro" id="IPR025705">
    <property type="entry name" value="Beta_hexosaminidase_sua/sub"/>
</dbReference>
<dbReference type="GO" id="GO:0016020">
    <property type="term" value="C:membrane"/>
    <property type="evidence" value="ECO:0007669"/>
    <property type="project" value="TreeGrafter"/>
</dbReference>
<dbReference type="GO" id="GO:0005975">
    <property type="term" value="P:carbohydrate metabolic process"/>
    <property type="evidence" value="ECO:0007669"/>
    <property type="project" value="InterPro"/>
</dbReference>
<feature type="active site" description="Proton donor" evidence="6">
    <location>
        <position position="330"/>
    </location>
</feature>
<dbReference type="STRING" id="742726.HMPREF9448_02789"/>
<dbReference type="InterPro" id="IPR015883">
    <property type="entry name" value="Glyco_hydro_20_cat"/>
</dbReference>
<comment type="caution">
    <text evidence="11">The sequence shown here is derived from an EMBL/GenBank/DDBJ whole genome shotgun (WGS) entry which is preliminary data.</text>
</comment>
<evidence type="ECO:0000259" key="8">
    <source>
        <dbReference type="Pfam" id="PF00728"/>
    </source>
</evidence>
<feature type="domain" description="GH29D-like beta-sandwich" evidence="10">
    <location>
        <begin position="554"/>
        <end position="605"/>
    </location>
</feature>
<name>K0WV80_9BACT</name>
<evidence type="ECO:0000256" key="2">
    <source>
        <dbReference type="ARBA" id="ARBA00006285"/>
    </source>
</evidence>
<evidence type="ECO:0000256" key="4">
    <source>
        <dbReference type="ARBA" id="ARBA00022801"/>
    </source>
</evidence>
<dbReference type="PANTHER" id="PTHR22600:SF57">
    <property type="entry name" value="BETA-N-ACETYLHEXOSAMINIDASE"/>
    <property type="match status" value="1"/>
</dbReference>
<keyword evidence="7" id="KW-0732">Signal</keyword>
<feature type="signal peptide" evidence="7">
    <location>
        <begin position="1"/>
        <end position="26"/>
    </location>
</feature>
<dbReference type="EMBL" id="ADLE01000018">
    <property type="protein sequence ID" value="EJZ62106.1"/>
    <property type="molecule type" value="Genomic_DNA"/>
</dbReference>
<gene>
    <name evidence="11" type="ORF">HMPREF9448_02789</name>
</gene>
<dbReference type="GeneID" id="77849959"/>
<keyword evidence="12" id="KW-1185">Reference proteome</keyword>
<keyword evidence="4" id="KW-0378">Hydrolase</keyword>
<feature type="domain" description="Glycoside hydrolase family 20 catalytic" evidence="8">
    <location>
        <begin position="167"/>
        <end position="512"/>
    </location>
</feature>
<feature type="chain" id="PRO_5003840362" description="beta-N-acetylhexosaminidase" evidence="7">
    <location>
        <begin position="27"/>
        <end position="742"/>
    </location>
</feature>
<dbReference type="GO" id="GO:0004563">
    <property type="term" value="F:beta-N-acetylhexosaminidase activity"/>
    <property type="evidence" value="ECO:0007669"/>
    <property type="project" value="UniProtKB-EC"/>
</dbReference>
<feature type="domain" description="Beta-hexosaminidase bacterial type N-terminal" evidence="9">
    <location>
        <begin position="33"/>
        <end position="163"/>
    </location>
</feature>
<dbReference type="InterPro" id="IPR059177">
    <property type="entry name" value="GH29D-like_dom"/>
</dbReference>
<dbReference type="InterPro" id="IPR015882">
    <property type="entry name" value="HEX_bac_N"/>
</dbReference>
<dbReference type="Pfam" id="PF02838">
    <property type="entry name" value="Glyco_hydro_20b"/>
    <property type="match status" value="1"/>
</dbReference>
<evidence type="ECO:0000256" key="3">
    <source>
        <dbReference type="ARBA" id="ARBA00012663"/>
    </source>
</evidence>